<accession>A0ABN2NZG3</accession>
<comment type="caution">
    <text evidence="1">The sequence shown here is derived from an EMBL/GenBank/DDBJ whole genome shotgun (WGS) entry which is preliminary data.</text>
</comment>
<protein>
    <recommendedName>
        <fullName evidence="3">Thiocillin family RiPP</fullName>
    </recommendedName>
</protein>
<evidence type="ECO:0000313" key="1">
    <source>
        <dbReference type="EMBL" id="GAA1908076.1"/>
    </source>
</evidence>
<sequence length="50" mass="5392">MATNLTEELSIRDTTDGEAFDLAIGELETDVPAAEAGQWAWRTCAGVYCV</sequence>
<evidence type="ECO:0000313" key="2">
    <source>
        <dbReference type="Proteomes" id="UP001501303"/>
    </source>
</evidence>
<keyword evidence="2" id="KW-1185">Reference proteome</keyword>
<dbReference type="EMBL" id="BAAAMJ010000015">
    <property type="protein sequence ID" value="GAA1908076.1"/>
    <property type="molecule type" value="Genomic_DNA"/>
</dbReference>
<name>A0ABN2NZG3_9ACTN</name>
<gene>
    <name evidence="1" type="ORF">GCM10009716_17480</name>
</gene>
<dbReference type="Proteomes" id="UP001501303">
    <property type="component" value="Unassembled WGS sequence"/>
</dbReference>
<evidence type="ECO:0008006" key="3">
    <source>
        <dbReference type="Google" id="ProtNLM"/>
    </source>
</evidence>
<dbReference type="RefSeq" id="WP_344260095.1">
    <property type="nucleotide sequence ID" value="NZ_BAAAMJ010000015.1"/>
</dbReference>
<organism evidence="1 2">
    <name type="scientific">Streptomyces sodiiphilus</name>
    <dbReference type="NCBI Taxonomy" id="226217"/>
    <lineage>
        <taxon>Bacteria</taxon>
        <taxon>Bacillati</taxon>
        <taxon>Actinomycetota</taxon>
        <taxon>Actinomycetes</taxon>
        <taxon>Kitasatosporales</taxon>
        <taxon>Streptomycetaceae</taxon>
        <taxon>Streptomyces</taxon>
    </lineage>
</organism>
<proteinExistence type="predicted"/>
<reference evidence="1 2" key="1">
    <citation type="journal article" date="2019" name="Int. J. Syst. Evol. Microbiol.">
        <title>The Global Catalogue of Microorganisms (GCM) 10K type strain sequencing project: providing services to taxonomists for standard genome sequencing and annotation.</title>
        <authorList>
            <consortium name="The Broad Institute Genomics Platform"/>
            <consortium name="The Broad Institute Genome Sequencing Center for Infectious Disease"/>
            <person name="Wu L."/>
            <person name="Ma J."/>
        </authorList>
    </citation>
    <scope>NUCLEOTIDE SEQUENCE [LARGE SCALE GENOMIC DNA]</scope>
    <source>
        <strain evidence="1 2">JCM 13581</strain>
    </source>
</reference>